<feature type="compositionally biased region" description="Polar residues" evidence="1">
    <location>
        <begin position="1039"/>
        <end position="1050"/>
    </location>
</feature>
<dbReference type="RefSeq" id="XP_012859262.1">
    <property type="nucleotide sequence ID" value="XM_013003808.1"/>
</dbReference>
<organism evidence="3 4">
    <name type="scientific">Echinops telfairi</name>
    <name type="common">Lesser hedgehog tenrec</name>
    <dbReference type="NCBI Taxonomy" id="9371"/>
    <lineage>
        <taxon>Eukaryota</taxon>
        <taxon>Metazoa</taxon>
        <taxon>Chordata</taxon>
        <taxon>Craniata</taxon>
        <taxon>Vertebrata</taxon>
        <taxon>Euteleostomi</taxon>
        <taxon>Mammalia</taxon>
        <taxon>Eutheria</taxon>
        <taxon>Afrotheria</taxon>
        <taxon>Tenrecidae</taxon>
        <taxon>Tenrecinae</taxon>
        <taxon>Echinops</taxon>
    </lineage>
</organism>
<protein>
    <submittedName>
        <fullName evidence="4">RAD51-associated protein 2</fullName>
    </submittedName>
</protein>
<evidence type="ECO:0000256" key="1">
    <source>
        <dbReference type="SAM" id="MobiDB-lite"/>
    </source>
</evidence>
<sequence>MWSPRPTQRAADLCQLASLLPPLEDPDSQLPTSKRLRLEEPEEVSEATQRLPLLVPRLSEVAKTRELPVRPFEALLVSTKENFDSPVEKSVSGRQRHHLECQNSPFQRISSPQSIPSQHFESGLRASGRSWRQGLSGRKVFGGHGLSRSNSEACQLLSDTSSHDIPGDKNKEGKQYLAQGRNSSQKDNSYIKQAENPFLDGTFYKDAKSTLHEIKNRCKADSATPSNKKENNILPSILNISKSSNQPSLEIAKPCYFRESSTISILKFPTDLNSKMSSIYLKERAKEKNDKNETYVRDFTNVYCSQYKPDVKKQKLQDDNKIVDVENTFSEYCENNHKSLRNQNTCKVKKDLISFNYAIHNSLKHDEHISEKNVTMILKSAKGKETERWLDSYLPTRLENFQSRGYTTNCILKRKRESCWNMNNWTTKCENMKIYGGKLKLQQSLEIGVFNKEDYHNTKTTNTCKEYLKHFVIETQGSKKGLIKIVCISGQKENDNLLPFRYYTTQKGLHLSKLFESFNTEIFCLQEYISVSKKDNSIFIWSETLKCKERIDIQNPKNMNVERHNNVLSTYMQTSVPEILNLILNTNLDSLTKMENELKFGEEYIFKWLADLSFPKTIIMESHSSYQVKILAFSPLLEDNIRPVLKKRKLFQIEKNFEGAKKEVKNSSFSMTTENKCFPIIKINEKIPLLMDFDDMDGSFWNKITTHKDNGLESVLLDGETWAPASASDAKTGPQFTQDYQSYINENIYEINASDIERQQEHKITNFNSEGISEDYFHIKPQNTPASHITIPDQQTNTMTIIQVPKFENFLSEIKGKEDENLKEEIKTTEQSLMSSCHTHKNIKIEKEKKESFSLRNSMFSVHSISSMSKKVNVEDAIQTKQICVNQNNADRHEYESSCQESELVNPKHFHPKNDSTECANHQFEPDLSAGNNECFQNLAAKCLSTEALTIGKDFEMKSKFDLVLEELHMFHEISKEKEILNTVETHIGQENFLEYSNDIEEVEKEIEKDFQVFADMKMCASSSLCDNKAGLPMHKSHQSSFKWKTQPTDGKQEVPNKYRCSGASKEELLYSISEEDCEKPLPQRPALLSDEFKEERHNSVLKGGNSFSHGILRIHPLKTCSRPMRIGLSRKAKLKQLHPYLK</sequence>
<feature type="region of interest" description="Disordered" evidence="1">
    <location>
        <begin position="105"/>
        <end position="128"/>
    </location>
</feature>
<feature type="region of interest" description="Disordered" evidence="1">
    <location>
        <begin position="1038"/>
        <end position="1057"/>
    </location>
</feature>
<dbReference type="Proteomes" id="UP000694863">
    <property type="component" value="Unplaced"/>
</dbReference>
<gene>
    <name evidence="4" type="primary">RAD51AP2</name>
</gene>
<dbReference type="GeneID" id="101661346"/>
<dbReference type="PANTHER" id="PTHR39229">
    <property type="entry name" value="MCG1037962"/>
    <property type="match status" value="1"/>
</dbReference>
<dbReference type="InterPro" id="IPR053355">
    <property type="entry name" value="RAD51-associated"/>
</dbReference>
<feature type="region of interest" description="Disordered" evidence="1">
    <location>
        <begin position="20"/>
        <end position="45"/>
    </location>
</feature>
<accession>A0ABM0ZPM0</accession>
<keyword evidence="3" id="KW-1185">Reference proteome</keyword>
<feature type="domain" description="RAD51 interacting motif" evidence="2">
    <location>
        <begin position="1104"/>
        <end position="1142"/>
    </location>
</feature>
<dbReference type="Pfam" id="PF15696">
    <property type="entry name" value="RAD51_interact"/>
    <property type="match status" value="1"/>
</dbReference>
<evidence type="ECO:0000259" key="2">
    <source>
        <dbReference type="Pfam" id="PF15696"/>
    </source>
</evidence>
<dbReference type="PANTHER" id="PTHR39229:SF1">
    <property type="entry name" value="RAD51-ASSOCIATED PROTEIN 2"/>
    <property type="match status" value="1"/>
</dbReference>
<name>A0ABM0ZPM0_ECHTE</name>
<evidence type="ECO:0000313" key="3">
    <source>
        <dbReference type="Proteomes" id="UP000694863"/>
    </source>
</evidence>
<evidence type="ECO:0000313" key="4">
    <source>
        <dbReference type="RefSeq" id="XP_012859262.1"/>
    </source>
</evidence>
<feature type="compositionally biased region" description="Low complexity" evidence="1">
    <location>
        <begin position="105"/>
        <end position="118"/>
    </location>
</feature>
<proteinExistence type="predicted"/>
<dbReference type="InterPro" id="IPR031419">
    <property type="entry name" value="RAD51_interact"/>
</dbReference>
<reference evidence="4" key="1">
    <citation type="submission" date="2025-08" db="UniProtKB">
        <authorList>
            <consortium name="RefSeq"/>
        </authorList>
    </citation>
    <scope>IDENTIFICATION</scope>
</reference>